<sequence>MIQLKSINKRYLHEHVLENITCTLPDTGFVSLVGPSGCGKSTLLHIIAGLDHDYSGEVIYEKNKKVSIIFQDFHLIPWLSINNNIRLYDYFHKSSYILDETLTKQFKNTSVNDLSLGQRQRTAIERALYYDPGIILCDEPTASLDPDNAERVLKMLKQRSHSSLVLFVSHDEASVKQYSDRIIEMKDGCIIKDTLIKKTEIYPQENHANNKPRHFSILKLTIQSFLSSRKRFFQMSFSLSIALLCLMMTFTFTFSFRNTIYQYLSSLIPQKSITYKLRNDDPLSLTHFNEASYHYLNLDDYDLMGISHNSQRYQKNEVLFISDDSSYTTHYIYGRAPQNNDEIAVPLSTARKLAQKNKVNTLLNTTWTIYYKHQLKIKGKEVKIVGISPQTYNYDAFYMYEYANYHWITSIFNQTPTARYGMLKYKEDKSIIDSLKKNYPEYEFKAMGESTQKTFNQNMNRIQMVLVVFSILTILSSIFMIMEIMILHAMHLKKDHAIMKAYGEKKIHIFKMSFYQCLILHSYSYVTASLILLGIMKIMNQIIPQITDFPMHLTFQPLIMLILWIGSFLLVCFSTLFSVLYIIKLNPSRILKMR</sequence>
<gene>
    <name evidence="9" type="ORF">KSV97_04935</name>
    <name evidence="10" type="ORF">KSW06_05300</name>
</gene>
<feature type="transmembrane region" description="Helical" evidence="7">
    <location>
        <begin position="464"/>
        <end position="492"/>
    </location>
</feature>
<reference evidence="9 12" key="1">
    <citation type="submission" date="2021-06" db="EMBL/GenBank/DDBJ databases">
        <title>Collection of gut derived symbiotic bacterial strains cultured from healthy donors.</title>
        <authorList>
            <person name="Lin H."/>
            <person name="Littmann E."/>
            <person name="Pamer E.G."/>
        </authorList>
    </citation>
    <scope>NUCLEOTIDE SEQUENCE</scope>
    <source>
        <strain evidence="10 12">MSK.21.70</strain>
        <strain evidence="9">MSK.21.82</strain>
    </source>
</reference>
<evidence type="ECO:0000256" key="2">
    <source>
        <dbReference type="ARBA" id="ARBA00022475"/>
    </source>
</evidence>
<dbReference type="PANTHER" id="PTHR24220">
    <property type="entry name" value="IMPORT ATP-BINDING PROTEIN"/>
    <property type="match status" value="1"/>
</dbReference>
<dbReference type="GO" id="GO:0005886">
    <property type="term" value="C:plasma membrane"/>
    <property type="evidence" value="ECO:0007669"/>
    <property type="project" value="UniProtKB-SubCell"/>
</dbReference>
<evidence type="ECO:0000256" key="5">
    <source>
        <dbReference type="ARBA" id="ARBA00023136"/>
    </source>
</evidence>
<evidence type="ECO:0000313" key="9">
    <source>
        <dbReference type="EMBL" id="MBV3382589.1"/>
    </source>
</evidence>
<evidence type="ECO:0000256" key="1">
    <source>
        <dbReference type="ARBA" id="ARBA00004429"/>
    </source>
</evidence>
<dbReference type="Pfam" id="PF00005">
    <property type="entry name" value="ABC_tran"/>
    <property type="match status" value="1"/>
</dbReference>
<dbReference type="RefSeq" id="WP_217747467.1">
    <property type="nucleotide sequence ID" value="NZ_JAHOEB010000025.1"/>
</dbReference>
<dbReference type="InterPro" id="IPR015854">
    <property type="entry name" value="ABC_transpr_LolD-like"/>
</dbReference>
<evidence type="ECO:0000313" key="12">
    <source>
        <dbReference type="Proteomes" id="UP001197492"/>
    </source>
</evidence>
<keyword evidence="2" id="KW-1003">Cell membrane</keyword>
<evidence type="ECO:0000256" key="7">
    <source>
        <dbReference type="SAM" id="Phobius"/>
    </source>
</evidence>
<organism evidence="9 11">
    <name type="scientific">Catenibacterium mitsuokai</name>
    <dbReference type="NCBI Taxonomy" id="100886"/>
    <lineage>
        <taxon>Bacteria</taxon>
        <taxon>Bacillati</taxon>
        <taxon>Bacillota</taxon>
        <taxon>Erysipelotrichia</taxon>
        <taxon>Erysipelotrichales</taxon>
        <taxon>Coprobacillaceae</taxon>
        <taxon>Catenibacterium</taxon>
    </lineage>
</organism>
<dbReference type="AlphaFoldDB" id="A0AAW4MUJ8"/>
<dbReference type="InterPro" id="IPR003439">
    <property type="entry name" value="ABC_transporter-like_ATP-bd"/>
</dbReference>
<keyword evidence="12" id="KW-1185">Reference proteome</keyword>
<dbReference type="InterPro" id="IPR003838">
    <property type="entry name" value="ABC3_permease_C"/>
</dbReference>
<dbReference type="GO" id="GO:0016887">
    <property type="term" value="F:ATP hydrolysis activity"/>
    <property type="evidence" value="ECO:0007669"/>
    <property type="project" value="InterPro"/>
</dbReference>
<dbReference type="Proteomes" id="UP001197492">
    <property type="component" value="Unassembled WGS sequence"/>
</dbReference>
<evidence type="ECO:0000256" key="4">
    <source>
        <dbReference type="ARBA" id="ARBA00022989"/>
    </source>
</evidence>
<feature type="domain" description="ABC transporter" evidence="8">
    <location>
        <begin position="2"/>
        <end position="212"/>
    </location>
</feature>
<keyword evidence="3 7" id="KW-0812">Transmembrane</keyword>
<dbReference type="PANTHER" id="PTHR24220:SF692">
    <property type="entry name" value="ABC TRANSPORTER DOMAIN-CONTAINING PROTEIN"/>
    <property type="match status" value="1"/>
</dbReference>
<proteinExistence type="inferred from homology"/>
<comment type="caution">
    <text evidence="9">The sequence shown here is derived from an EMBL/GenBank/DDBJ whole genome shotgun (WGS) entry which is preliminary data.</text>
</comment>
<keyword evidence="4 7" id="KW-1133">Transmembrane helix</keyword>
<protein>
    <submittedName>
        <fullName evidence="9">ATP-binding cassette domain-containing protein</fullName>
    </submittedName>
</protein>
<dbReference type="Pfam" id="PF02687">
    <property type="entry name" value="FtsX"/>
    <property type="match status" value="1"/>
</dbReference>
<comment type="similarity">
    <text evidence="6">Belongs to the ABC transporter superfamily. Macrolide exporter (TC 3.A.1.122) family.</text>
</comment>
<accession>A0AAW4MUJ8</accession>
<dbReference type="Proteomes" id="UP001196408">
    <property type="component" value="Unassembled WGS sequence"/>
</dbReference>
<keyword evidence="9" id="KW-0547">Nucleotide-binding</keyword>
<evidence type="ECO:0000256" key="6">
    <source>
        <dbReference type="ARBA" id="ARBA00038388"/>
    </source>
</evidence>
<feature type="transmembrane region" description="Helical" evidence="7">
    <location>
        <begin position="237"/>
        <end position="256"/>
    </location>
</feature>
<dbReference type="GO" id="GO:0005524">
    <property type="term" value="F:ATP binding"/>
    <property type="evidence" value="ECO:0007669"/>
    <property type="project" value="UniProtKB-KW"/>
</dbReference>
<evidence type="ECO:0000313" key="11">
    <source>
        <dbReference type="Proteomes" id="UP001196408"/>
    </source>
</evidence>
<name>A0AAW4MUJ8_9FIRM</name>
<dbReference type="GeneID" id="301324266"/>
<comment type="subcellular location">
    <subcellularLocation>
        <location evidence="1">Cell inner membrane</location>
        <topology evidence="1">Multi-pass membrane protein</topology>
    </subcellularLocation>
</comment>
<dbReference type="EMBL" id="JAHOEF010000023">
    <property type="protein sequence ID" value="MBV3382589.1"/>
    <property type="molecule type" value="Genomic_DNA"/>
</dbReference>
<feature type="transmembrane region" description="Helical" evidence="7">
    <location>
        <begin position="558"/>
        <end position="583"/>
    </location>
</feature>
<dbReference type="SMART" id="SM00382">
    <property type="entry name" value="AAA"/>
    <property type="match status" value="1"/>
</dbReference>
<dbReference type="PROSITE" id="PS50893">
    <property type="entry name" value="ABC_TRANSPORTER_2"/>
    <property type="match status" value="1"/>
</dbReference>
<keyword evidence="5 7" id="KW-0472">Membrane</keyword>
<feature type="transmembrane region" description="Helical" evidence="7">
    <location>
        <begin position="513"/>
        <end position="538"/>
    </location>
</feature>
<evidence type="ECO:0000313" key="10">
    <source>
        <dbReference type="EMBL" id="MBV3392682.1"/>
    </source>
</evidence>
<evidence type="ECO:0000259" key="8">
    <source>
        <dbReference type="PROSITE" id="PS50893"/>
    </source>
</evidence>
<dbReference type="GO" id="GO:0022857">
    <property type="term" value="F:transmembrane transporter activity"/>
    <property type="evidence" value="ECO:0007669"/>
    <property type="project" value="TreeGrafter"/>
</dbReference>
<evidence type="ECO:0000256" key="3">
    <source>
        <dbReference type="ARBA" id="ARBA00022692"/>
    </source>
</evidence>
<dbReference type="InterPro" id="IPR003593">
    <property type="entry name" value="AAA+_ATPase"/>
</dbReference>
<dbReference type="EMBL" id="JAHOEL010000025">
    <property type="protein sequence ID" value="MBV3392682.1"/>
    <property type="molecule type" value="Genomic_DNA"/>
</dbReference>
<keyword evidence="9" id="KW-0067">ATP-binding</keyword>